<evidence type="ECO:0000313" key="5">
    <source>
        <dbReference type="Proteomes" id="UP000295083"/>
    </source>
</evidence>
<dbReference type="SUPFAM" id="SSF51322">
    <property type="entry name" value="Cyanovirin-N"/>
    <property type="match status" value="1"/>
</dbReference>
<feature type="region of interest" description="Disordered" evidence="1">
    <location>
        <begin position="154"/>
        <end position="176"/>
    </location>
</feature>
<dbReference type="InterPro" id="IPR011058">
    <property type="entry name" value="Cyanovirin-N"/>
</dbReference>
<feature type="domain" description="Cyanovirin-N" evidence="3">
    <location>
        <begin position="55"/>
        <end position="140"/>
    </location>
</feature>
<dbReference type="InterPro" id="IPR036673">
    <property type="entry name" value="Cyanovirin-N_sf"/>
</dbReference>
<dbReference type="EMBL" id="QAPG01000040">
    <property type="protein sequence ID" value="TDZ35483.1"/>
    <property type="molecule type" value="Genomic_DNA"/>
</dbReference>
<evidence type="ECO:0000256" key="2">
    <source>
        <dbReference type="SAM" id="SignalP"/>
    </source>
</evidence>
<accession>A0A4R8QMS7</accession>
<dbReference type="Pfam" id="PF08881">
    <property type="entry name" value="CVNH"/>
    <property type="match status" value="1"/>
</dbReference>
<proteinExistence type="predicted"/>
<evidence type="ECO:0000313" key="4">
    <source>
        <dbReference type="EMBL" id="TDZ35483.1"/>
    </source>
</evidence>
<evidence type="ECO:0000259" key="3">
    <source>
        <dbReference type="Pfam" id="PF08881"/>
    </source>
</evidence>
<dbReference type="AlphaFoldDB" id="A0A4R8QMS7"/>
<gene>
    <name evidence="4" type="ORF">C8035_v009198</name>
</gene>
<sequence>MRTSVAAITALLATLAAGAECPAESSCIQTACHSFAVDKLSKGLEWRWYWPGPKLEAICVDRHGSEVYTWIDLRECVVNNNGEMFFQYQGGGHCQKCAIKDRDSNDAPVIMKCSCPYKDGKKWWDAEINLSQGIWHYDGVIGCYKTGGQKAPIAPVPLPKLKARDDGDDETASSSRFKELLGAPLDPFRTRIGFPTPPGLRFPLGSPALVEDDPRRSSVQENEADDDVQADGNIRFRRSDDRNDVEANVQAGREVRFRRF</sequence>
<name>A0A4R8QMS7_9PEZI</name>
<reference evidence="4 5" key="1">
    <citation type="submission" date="2018-11" db="EMBL/GenBank/DDBJ databases">
        <title>Genome sequence and assembly of Colletotrichum spinosum.</title>
        <authorList>
            <person name="Gan P."/>
            <person name="Shirasu K."/>
        </authorList>
    </citation>
    <scope>NUCLEOTIDE SEQUENCE [LARGE SCALE GENOMIC DNA]</scope>
    <source>
        <strain evidence="4 5">CBS 515.97</strain>
    </source>
</reference>
<evidence type="ECO:0000256" key="1">
    <source>
        <dbReference type="SAM" id="MobiDB-lite"/>
    </source>
</evidence>
<comment type="caution">
    <text evidence="4">The sequence shown here is derived from an EMBL/GenBank/DDBJ whole genome shotgun (WGS) entry which is preliminary data.</text>
</comment>
<protein>
    <recommendedName>
        <fullName evidence="3">Cyanovirin-N domain-containing protein</fullName>
    </recommendedName>
</protein>
<feature type="signal peptide" evidence="2">
    <location>
        <begin position="1"/>
        <end position="18"/>
    </location>
</feature>
<feature type="chain" id="PRO_5020646763" description="Cyanovirin-N domain-containing protein" evidence="2">
    <location>
        <begin position="19"/>
        <end position="260"/>
    </location>
</feature>
<keyword evidence="5" id="KW-1185">Reference proteome</keyword>
<dbReference type="Gene3D" id="2.30.60.10">
    <property type="entry name" value="Cyanovirin-N"/>
    <property type="match status" value="1"/>
</dbReference>
<dbReference type="Proteomes" id="UP000295083">
    <property type="component" value="Unassembled WGS sequence"/>
</dbReference>
<keyword evidence="2" id="KW-0732">Signal</keyword>
<feature type="region of interest" description="Disordered" evidence="1">
    <location>
        <begin position="194"/>
        <end position="247"/>
    </location>
</feature>
<organism evidence="4 5">
    <name type="scientific">Colletotrichum spinosum</name>
    <dbReference type="NCBI Taxonomy" id="1347390"/>
    <lineage>
        <taxon>Eukaryota</taxon>
        <taxon>Fungi</taxon>
        <taxon>Dikarya</taxon>
        <taxon>Ascomycota</taxon>
        <taxon>Pezizomycotina</taxon>
        <taxon>Sordariomycetes</taxon>
        <taxon>Hypocreomycetidae</taxon>
        <taxon>Glomerellales</taxon>
        <taxon>Glomerellaceae</taxon>
        <taxon>Colletotrichum</taxon>
        <taxon>Colletotrichum orbiculare species complex</taxon>
    </lineage>
</organism>